<dbReference type="AlphaFoldDB" id="A0A8S0PM96"/>
<dbReference type="Proteomes" id="UP000594638">
    <property type="component" value="Unassembled WGS sequence"/>
</dbReference>
<evidence type="ECO:0000313" key="1">
    <source>
        <dbReference type="EMBL" id="CAA2954504.1"/>
    </source>
</evidence>
<dbReference type="Gramene" id="OE9A091543T1">
    <property type="protein sequence ID" value="OE9A091543C1"/>
    <property type="gene ID" value="OE9A091543"/>
</dbReference>
<name>A0A8S0PM96_OLEEU</name>
<dbReference type="PANTHER" id="PTHR31050">
    <property type="entry name" value="OS08G0413200 PROTEIN"/>
    <property type="match status" value="1"/>
</dbReference>
<keyword evidence="2" id="KW-1185">Reference proteome</keyword>
<dbReference type="Pfam" id="PF06880">
    <property type="entry name" value="DUF1262"/>
    <property type="match status" value="1"/>
</dbReference>
<comment type="caution">
    <text evidence="1">The sequence shown here is derived from an EMBL/GenBank/DDBJ whole genome shotgun (WGS) entry which is preliminary data.</text>
</comment>
<dbReference type="PANTHER" id="PTHR31050:SF4">
    <property type="entry name" value="DUF1262 FAMILY PROTEIN (DUF1262)"/>
    <property type="match status" value="1"/>
</dbReference>
<dbReference type="EMBL" id="CACTIH010000117">
    <property type="protein sequence ID" value="CAA2954504.1"/>
    <property type="molecule type" value="Genomic_DNA"/>
</dbReference>
<evidence type="ECO:0000313" key="2">
    <source>
        <dbReference type="Proteomes" id="UP000594638"/>
    </source>
</evidence>
<protein>
    <submittedName>
        <fullName evidence="1">Uncharacterized protein</fullName>
    </submittedName>
</protein>
<gene>
    <name evidence="1" type="ORF">OLEA9_A091543</name>
</gene>
<organism evidence="1 2">
    <name type="scientific">Olea europaea subsp. europaea</name>
    <dbReference type="NCBI Taxonomy" id="158383"/>
    <lineage>
        <taxon>Eukaryota</taxon>
        <taxon>Viridiplantae</taxon>
        <taxon>Streptophyta</taxon>
        <taxon>Embryophyta</taxon>
        <taxon>Tracheophyta</taxon>
        <taxon>Spermatophyta</taxon>
        <taxon>Magnoliopsida</taxon>
        <taxon>eudicotyledons</taxon>
        <taxon>Gunneridae</taxon>
        <taxon>Pentapetalae</taxon>
        <taxon>asterids</taxon>
        <taxon>lamiids</taxon>
        <taxon>Lamiales</taxon>
        <taxon>Oleaceae</taxon>
        <taxon>Oleeae</taxon>
        <taxon>Olea</taxon>
    </lineage>
</organism>
<dbReference type="InterPro" id="IPR010683">
    <property type="entry name" value="DUF1262"/>
</dbReference>
<sequence length="408" mass="47516">MYVTKPRSLYRNHPGALYVQPLRDAPYSGQLVVSDEESEGIGLSCYGIFRRNKIKRLPFPQDRILKVVNASVHEDVSIKKVWFIPVIDQPLSSNRYYVIKAKGKHKGQAYTCSREDASAICCFNDVRNNRKTRPFDYRDRYQQVEIHRHHSGGFLAKSIEWDGNPPTFLRTSGWEVYTVKSYKFHLSKAPGLNISLLQELPELNVPLYSKYSTPIIIGKWYCPCVFVKDEAHRVKEQMRKSMFYELSLNLRWEQIYACGKESVTRDISQDIHQYSGHRENNVVVVVVDERVKRLVSLVCGVEAEKDEGRLDAEGFVWFKAKEQHRRRVSAGLSLAILEKIRLLQATRGWFDGHREVRVKGRKEVRSDIVWRKFGCYVLVESFVLRRMDGSVLLTSIFRNTSKIECKWE</sequence>
<proteinExistence type="predicted"/>
<accession>A0A8S0PM96</accession>
<reference evidence="1 2" key="1">
    <citation type="submission" date="2019-12" db="EMBL/GenBank/DDBJ databases">
        <authorList>
            <person name="Alioto T."/>
            <person name="Alioto T."/>
            <person name="Gomez Garrido J."/>
        </authorList>
    </citation>
    <scope>NUCLEOTIDE SEQUENCE [LARGE SCALE GENOMIC DNA]</scope>
</reference>
<dbReference type="OrthoDB" id="1898393at2759"/>